<dbReference type="EMBL" id="LR586016">
    <property type="protein sequence ID" value="VIP00807.1"/>
    <property type="molecule type" value="Genomic_DNA"/>
</dbReference>
<keyword evidence="2" id="KW-1185">Reference proteome</keyword>
<evidence type="ECO:0000313" key="1">
    <source>
        <dbReference type="EMBL" id="VIP00807.1"/>
    </source>
</evidence>
<dbReference type="EMBL" id="LR593887">
    <property type="protein sequence ID" value="VTR97032.1"/>
    <property type="molecule type" value="Genomic_DNA"/>
</dbReference>
<organism evidence="1">
    <name type="scientific">Tuwongella immobilis</name>
    <dbReference type="NCBI Taxonomy" id="692036"/>
    <lineage>
        <taxon>Bacteria</taxon>
        <taxon>Pseudomonadati</taxon>
        <taxon>Planctomycetota</taxon>
        <taxon>Planctomycetia</taxon>
        <taxon>Gemmatales</taxon>
        <taxon>Gemmataceae</taxon>
        <taxon>Tuwongella</taxon>
    </lineage>
</organism>
<dbReference type="KEGG" id="tim:GMBLW1_31530"/>
<gene>
    <name evidence="1" type="ORF">GMBLW1_31530</name>
</gene>
<accession>A0A6C2YHB4</accession>
<dbReference type="Proteomes" id="UP000464378">
    <property type="component" value="Chromosome"/>
</dbReference>
<dbReference type="RefSeq" id="WP_162655981.1">
    <property type="nucleotide sequence ID" value="NZ_LR593887.1"/>
</dbReference>
<dbReference type="InParanoid" id="A0A6C2YHB4"/>
<reference evidence="1" key="1">
    <citation type="submission" date="2019-04" db="EMBL/GenBank/DDBJ databases">
        <authorList>
            <consortium name="Science for Life Laboratories"/>
        </authorList>
    </citation>
    <scope>NUCLEOTIDE SEQUENCE</scope>
    <source>
        <strain evidence="1">MBLW1</strain>
    </source>
</reference>
<sequence>MKKLAQLRKINVPRRVHPTLRFGDEAAGYKLPKDIAAELNDAAKVKTYDDMARPQMKALGIPEEMHGNLPGTFGEGKGAFSPHGISGGGNTHYLTQLYVPRINVDAAVLDSAHPVFTQLSPSWKTASLEARMQAVAAHEYAEAMMHSRGIAGAYPKEIAAAITKLRSGSPGPYLEKQLKELVTKYGYNGAVKAAPDLPGLSPEAKQILEEYRRMAGLE</sequence>
<dbReference type="AlphaFoldDB" id="A0A6C2YHB4"/>
<protein>
    <submittedName>
        <fullName evidence="1">Uncharacterized protein</fullName>
    </submittedName>
</protein>
<evidence type="ECO:0000313" key="2">
    <source>
        <dbReference type="Proteomes" id="UP000464378"/>
    </source>
</evidence>
<proteinExistence type="predicted"/>
<name>A0A6C2YHB4_9BACT</name>